<protein>
    <submittedName>
        <fullName evidence="5">Tetratricopeptide repeat protein</fullName>
    </submittedName>
</protein>
<dbReference type="Gene3D" id="1.25.40.10">
    <property type="entry name" value="Tetratricopeptide repeat domain"/>
    <property type="match status" value="3"/>
</dbReference>
<evidence type="ECO:0000256" key="1">
    <source>
        <dbReference type="ARBA" id="ARBA00022737"/>
    </source>
</evidence>
<dbReference type="InterPro" id="IPR011990">
    <property type="entry name" value="TPR-like_helical_dom_sf"/>
</dbReference>
<keyword evidence="6" id="KW-1185">Reference proteome</keyword>
<proteinExistence type="predicted"/>
<keyword evidence="2 3" id="KW-0802">TPR repeat</keyword>
<organism evidence="5 6">
    <name type="scientific">Acidiluteibacter ferrifornacis</name>
    <dbReference type="NCBI Taxonomy" id="2692424"/>
    <lineage>
        <taxon>Bacteria</taxon>
        <taxon>Pseudomonadati</taxon>
        <taxon>Bacteroidota</taxon>
        <taxon>Flavobacteriia</taxon>
        <taxon>Flavobacteriales</taxon>
        <taxon>Cryomorphaceae</taxon>
        <taxon>Acidiluteibacter</taxon>
    </lineage>
</organism>
<feature type="repeat" description="TPR" evidence="3">
    <location>
        <begin position="135"/>
        <end position="168"/>
    </location>
</feature>
<dbReference type="InterPro" id="IPR019734">
    <property type="entry name" value="TPR_rpt"/>
</dbReference>
<feature type="repeat" description="TPR" evidence="3">
    <location>
        <begin position="64"/>
        <end position="97"/>
    </location>
</feature>
<evidence type="ECO:0000256" key="2">
    <source>
        <dbReference type="ARBA" id="ARBA00022803"/>
    </source>
</evidence>
<evidence type="ECO:0000256" key="3">
    <source>
        <dbReference type="PROSITE-ProRule" id="PRU00339"/>
    </source>
</evidence>
<dbReference type="PANTHER" id="PTHR44858:SF1">
    <property type="entry name" value="UDP-N-ACETYLGLUCOSAMINE--PEPTIDE N-ACETYLGLUCOSAMINYLTRANSFERASE SPINDLY-RELATED"/>
    <property type="match status" value="1"/>
</dbReference>
<dbReference type="Pfam" id="PF13432">
    <property type="entry name" value="TPR_16"/>
    <property type="match status" value="1"/>
</dbReference>
<accession>A0A6N9NLF9</accession>
<evidence type="ECO:0000313" key="6">
    <source>
        <dbReference type="Proteomes" id="UP000470771"/>
    </source>
</evidence>
<dbReference type="EMBL" id="WWNE01000009">
    <property type="protein sequence ID" value="NBG66783.1"/>
    <property type="molecule type" value="Genomic_DNA"/>
</dbReference>
<feature type="repeat" description="TPR" evidence="3">
    <location>
        <begin position="305"/>
        <end position="338"/>
    </location>
</feature>
<evidence type="ECO:0000256" key="4">
    <source>
        <dbReference type="SAM" id="SignalP"/>
    </source>
</evidence>
<keyword evidence="1" id="KW-0677">Repeat</keyword>
<sequence>MMIKQTILFCTLGLLVWACGDATSEAHNQAVVEQEGVEGDQKEVAFKERLSIANQAIKSDVNNAELYADRAELFLEVSDLAAASADLKRALSLDSNNYRVYIVLGDLQAAQGQFEPTKYAFEMAYANAKTKEERAKAYLKIGEIHYVIQDYDKALDYADKSLRENQYDADIYYLKGLIFFAQGNEERAISSWQTAVEQDPEHVKSYLQLALLFGDKNDPLVIDYTNNILSVDSTNTNALYTQAMYQQEHDMLNEAMENYTKIMRIEPSMREAPYNMGYIHLVHLKLYNEAKKYFEKAIKIDPRYYEAYYNYGYCFELLGDIQNAEKIYKKALEIKPDYTAAANGMTRVTDYRTINQ</sequence>
<gene>
    <name evidence="5" type="ORF">GQN54_11715</name>
</gene>
<evidence type="ECO:0000313" key="5">
    <source>
        <dbReference type="EMBL" id="NBG66783.1"/>
    </source>
</evidence>
<dbReference type="SUPFAM" id="SSF48452">
    <property type="entry name" value="TPR-like"/>
    <property type="match status" value="2"/>
</dbReference>
<dbReference type="AlphaFoldDB" id="A0A6N9NLF9"/>
<dbReference type="Pfam" id="PF14559">
    <property type="entry name" value="TPR_19"/>
    <property type="match status" value="1"/>
</dbReference>
<keyword evidence="4" id="KW-0732">Signal</keyword>
<dbReference type="PROSITE" id="PS50005">
    <property type="entry name" value="TPR"/>
    <property type="match status" value="4"/>
</dbReference>
<dbReference type="SMART" id="SM00028">
    <property type="entry name" value="TPR"/>
    <property type="match status" value="7"/>
</dbReference>
<comment type="caution">
    <text evidence="5">The sequence shown here is derived from an EMBL/GenBank/DDBJ whole genome shotgun (WGS) entry which is preliminary data.</text>
</comment>
<dbReference type="Proteomes" id="UP000470771">
    <property type="component" value="Unassembled WGS sequence"/>
</dbReference>
<feature type="chain" id="PRO_5027086494" evidence="4">
    <location>
        <begin position="19"/>
        <end position="356"/>
    </location>
</feature>
<dbReference type="PROSITE" id="PS50293">
    <property type="entry name" value="TPR_REGION"/>
    <property type="match status" value="1"/>
</dbReference>
<feature type="repeat" description="TPR" evidence="3">
    <location>
        <begin position="169"/>
        <end position="202"/>
    </location>
</feature>
<reference evidence="5 6" key="1">
    <citation type="submission" date="2019-12" db="EMBL/GenBank/DDBJ databases">
        <authorList>
            <person name="Zhao J."/>
        </authorList>
    </citation>
    <scope>NUCLEOTIDE SEQUENCE [LARGE SCALE GENOMIC DNA]</scope>
    <source>
        <strain evidence="5 6">S-15</strain>
    </source>
</reference>
<dbReference type="RefSeq" id="WP_160633739.1">
    <property type="nucleotide sequence ID" value="NZ_WWNE01000009.1"/>
</dbReference>
<name>A0A6N9NLF9_9FLAO</name>
<dbReference type="PANTHER" id="PTHR44858">
    <property type="entry name" value="TETRATRICOPEPTIDE REPEAT PROTEIN 6"/>
    <property type="match status" value="1"/>
</dbReference>
<feature type="signal peptide" evidence="4">
    <location>
        <begin position="1"/>
        <end position="18"/>
    </location>
</feature>
<dbReference type="InterPro" id="IPR050498">
    <property type="entry name" value="Ycf3"/>
</dbReference>